<evidence type="ECO:0000256" key="1">
    <source>
        <dbReference type="SAM" id="Phobius"/>
    </source>
</evidence>
<proteinExistence type="predicted"/>
<gene>
    <name evidence="2" type="ORF">CP10881SC42_0569</name>
</gene>
<protein>
    <recommendedName>
        <fullName evidence="4">IncA family protein</fullName>
    </recommendedName>
</protein>
<reference evidence="2" key="1">
    <citation type="submission" date="2013-04" db="EMBL/GenBank/DDBJ databases">
        <title>Genome sequence of Chlamydia psittaci 10_881_SC42.</title>
        <authorList>
            <person name="Huot-Creasy H."/>
            <person name="McCracken C.L."/>
            <person name="Humphries M."/>
            <person name="Sachse K."/>
            <person name="Laroucau K."/>
            <person name="Bavoil P."/>
            <person name="Myers G.S."/>
        </authorList>
    </citation>
    <scope>NUCLEOTIDE SEQUENCE [LARGE SCALE GENOMIC DNA]</scope>
    <source>
        <strain evidence="2">10_881_SC42</strain>
    </source>
</reference>
<feature type="transmembrane region" description="Helical" evidence="1">
    <location>
        <begin position="55"/>
        <end position="79"/>
    </location>
</feature>
<sequence>MKPVQNTPLSLFSVDVGKSFSDQHPQVARLLQITAIVLGLLAVFAAVVVCIASPVALPVAGVLMGIGGALLFSSVHALARNIKELSRKEKRDQLYISSSHSEEVISRDDKDPGSLDSYNAMVKKFQELNLQISNRAQEIFQNSGKEGQEIAEGIERISENYRTCVDLLKKRQEAHRYEIIVDSKEASPHYRIKNALLVNIGMDIADKLPKAGGAFSLRFKGLSKSMEKIHKGITVGLAIGGIACIALIAALIPGSILALPLLVAATLGISMAVIGLSYGLREILKRTKINKQKLCLDLMESVDFKLLKDMTKYQDALLQLLVKMLSSEIRIAELSEPIYKKFYYLETKLTYLQEHLQEMEFKLKFMSKGYARRAFVLEQAVSRVSESTGETGEQTPEETSEGFDELIAMGEHFAQERRRKDREEQISLSNYSVLSPEEQNFGDSWHPKGSRQLERFWTEDIKLGKSDQLLLTEGIADELVTLRKEIGIIKQAIQETSEKFQKAKDFKLRAGQGSDELISLWHYVRSSTYSSLNVLRNLQFTLIKIMQEGNKEDIS</sequence>
<feature type="transmembrane region" description="Helical" evidence="1">
    <location>
        <begin position="232"/>
        <end position="252"/>
    </location>
</feature>
<keyword evidence="1" id="KW-0812">Transmembrane</keyword>
<keyword evidence="1" id="KW-1133">Transmembrane helix</keyword>
<evidence type="ECO:0000313" key="2">
    <source>
        <dbReference type="EMBL" id="EPP38016.1"/>
    </source>
</evidence>
<comment type="caution">
    <text evidence="2">The sequence shown here is derived from an EMBL/GenBank/DDBJ whole genome shotgun (WGS) entry which is preliminary data.</text>
</comment>
<dbReference type="EMBL" id="ATND01000002">
    <property type="protein sequence ID" value="EPP38016.1"/>
    <property type="molecule type" value="Genomic_DNA"/>
</dbReference>
<evidence type="ECO:0008006" key="4">
    <source>
        <dbReference type="Google" id="ProtNLM"/>
    </source>
</evidence>
<dbReference type="Proteomes" id="UP000014821">
    <property type="component" value="Unassembled WGS sequence"/>
</dbReference>
<feature type="transmembrane region" description="Helical" evidence="1">
    <location>
        <begin position="27"/>
        <end position="49"/>
    </location>
</feature>
<feature type="transmembrane region" description="Helical" evidence="1">
    <location>
        <begin position="258"/>
        <end position="280"/>
    </location>
</feature>
<name>A0ABN0MRE1_9CHLA</name>
<evidence type="ECO:0000313" key="3">
    <source>
        <dbReference type="Proteomes" id="UP000014821"/>
    </source>
</evidence>
<organism evidence="2 3">
    <name type="scientific">Chlamydia avium</name>
    <dbReference type="NCBI Taxonomy" id="1457141"/>
    <lineage>
        <taxon>Bacteria</taxon>
        <taxon>Pseudomonadati</taxon>
        <taxon>Chlamydiota</taxon>
        <taxon>Chlamydiia</taxon>
        <taxon>Chlamydiales</taxon>
        <taxon>Chlamydiaceae</taxon>
        <taxon>Chlamydia/Chlamydophila group</taxon>
        <taxon>Chlamydia</taxon>
    </lineage>
</organism>
<keyword evidence="1" id="KW-0472">Membrane</keyword>
<accession>A0ABN0MRE1</accession>
<keyword evidence="3" id="KW-1185">Reference proteome</keyword>
<dbReference type="RefSeq" id="WP_020356043.1">
    <property type="nucleotide sequence ID" value="NZ_KE360587.1"/>
</dbReference>